<dbReference type="AlphaFoldDB" id="A0A7K0KFV0"/>
<dbReference type="Gene3D" id="2.60.120.460">
    <property type="entry name" value="YjbQ-like"/>
    <property type="match status" value="1"/>
</dbReference>
<dbReference type="PROSITE" id="PS01314">
    <property type="entry name" value="UPF0047"/>
    <property type="match status" value="1"/>
</dbReference>
<keyword evidence="3" id="KW-1185">Reference proteome</keyword>
<dbReference type="RefSeq" id="WP_154534311.1">
    <property type="nucleotide sequence ID" value="NZ_VUNG01000020.1"/>
</dbReference>
<dbReference type="SUPFAM" id="SSF111038">
    <property type="entry name" value="YjbQ-like"/>
    <property type="match status" value="1"/>
</dbReference>
<dbReference type="Pfam" id="PF01894">
    <property type="entry name" value="YjbQ"/>
    <property type="match status" value="1"/>
</dbReference>
<dbReference type="InterPro" id="IPR001602">
    <property type="entry name" value="UPF0047_YjbQ-like"/>
</dbReference>
<organism evidence="2 3">
    <name type="scientific">Hallella mizrahii</name>
    <dbReference type="NCBI Taxonomy" id="2606637"/>
    <lineage>
        <taxon>Bacteria</taxon>
        <taxon>Pseudomonadati</taxon>
        <taxon>Bacteroidota</taxon>
        <taxon>Bacteroidia</taxon>
        <taxon>Bacteroidales</taxon>
        <taxon>Prevotellaceae</taxon>
        <taxon>Hallella</taxon>
    </lineage>
</organism>
<reference evidence="2 3" key="1">
    <citation type="submission" date="2019-08" db="EMBL/GenBank/DDBJ databases">
        <title>In-depth cultivation of the pig gut microbiome towards novel bacterial diversity and tailored functional studies.</title>
        <authorList>
            <person name="Wylensek D."/>
            <person name="Hitch T.C.A."/>
            <person name="Clavel T."/>
        </authorList>
    </citation>
    <scope>NUCLEOTIDE SEQUENCE [LARGE SCALE GENOMIC DNA]</scope>
    <source>
        <strain evidence="2 3">LKV-178-WT-2A</strain>
    </source>
</reference>
<dbReference type="Proteomes" id="UP000438914">
    <property type="component" value="Unassembled WGS sequence"/>
</dbReference>
<name>A0A7K0KFV0_9BACT</name>
<evidence type="ECO:0000313" key="3">
    <source>
        <dbReference type="Proteomes" id="UP000438914"/>
    </source>
</evidence>
<dbReference type="PANTHER" id="PTHR30615">
    <property type="entry name" value="UNCHARACTERIZED PROTEIN YJBQ-RELATED"/>
    <property type="match status" value="1"/>
</dbReference>
<dbReference type="PIRSF" id="PIRSF004681">
    <property type="entry name" value="UCP004681"/>
    <property type="match status" value="1"/>
</dbReference>
<dbReference type="PANTHER" id="PTHR30615:SF8">
    <property type="entry name" value="UPF0047 PROTEIN C4A8.02C"/>
    <property type="match status" value="1"/>
</dbReference>
<dbReference type="NCBIfam" id="TIGR00149">
    <property type="entry name" value="TIGR00149_YjbQ"/>
    <property type="match status" value="1"/>
</dbReference>
<protein>
    <submittedName>
        <fullName evidence="2">YjbQ family protein</fullName>
    </submittedName>
</protein>
<gene>
    <name evidence="2" type="ORF">FYJ73_08640</name>
</gene>
<evidence type="ECO:0000256" key="1">
    <source>
        <dbReference type="ARBA" id="ARBA00005534"/>
    </source>
</evidence>
<sequence length="136" mass="15499">MVQQVEFKLKLQSRGFHLITDEVLQHLPQLPKKGLLNLFVQHTSCALSICENWDPDVRDDMETIYDRLVPENMPDYRHVLEGSDDMPAHAKCIITGVSINIPITDGRLNLGTWQGIYLCEFRNDGGSRHIVATILE</sequence>
<dbReference type="InterPro" id="IPR035917">
    <property type="entry name" value="YjbQ-like_sf"/>
</dbReference>
<proteinExistence type="inferred from homology"/>
<comment type="caution">
    <text evidence="2">The sequence shown here is derived from an EMBL/GenBank/DDBJ whole genome shotgun (WGS) entry which is preliminary data.</text>
</comment>
<accession>A0A7K0KFV0</accession>
<dbReference type="EMBL" id="VUNG01000020">
    <property type="protein sequence ID" value="MST84734.1"/>
    <property type="molecule type" value="Genomic_DNA"/>
</dbReference>
<evidence type="ECO:0000313" key="2">
    <source>
        <dbReference type="EMBL" id="MST84734.1"/>
    </source>
</evidence>
<comment type="similarity">
    <text evidence="1">Belongs to the UPF0047 family.</text>
</comment>